<organism evidence="1 2">
    <name type="scientific">Salmonella enterica subsp. enterica serovar Give</name>
    <dbReference type="NCBI Taxonomy" id="46626"/>
    <lineage>
        <taxon>Bacteria</taxon>
        <taxon>Pseudomonadati</taxon>
        <taxon>Pseudomonadota</taxon>
        <taxon>Gammaproteobacteria</taxon>
        <taxon>Enterobacterales</taxon>
        <taxon>Enterobacteriaceae</taxon>
        <taxon>Salmonella</taxon>
    </lineage>
</organism>
<dbReference type="Proteomes" id="UP000307596">
    <property type="component" value="Unassembled WGS sequence"/>
</dbReference>
<evidence type="ECO:0000313" key="2">
    <source>
        <dbReference type="Proteomes" id="UP000307596"/>
    </source>
</evidence>
<proteinExistence type="predicted"/>
<dbReference type="EMBL" id="VDEI02000004">
    <property type="protein sequence ID" value="TRK42440.1"/>
    <property type="molecule type" value="Genomic_DNA"/>
</dbReference>
<accession>A0A5C5HGH0</accession>
<gene>
    <name evidence="1" type="ORF">FG567_014065</name>
</gene>
<comment type="caution">
    <text evidence="1">The sequence shown here is derived from an EMBL/GenBank/DDBJ whole genome shotgun (WGS) entry which is preliminary data.</text>
</comment>
<protein>
    <submittedName>
        <fullName evidence="1">Uncharacterized protein</fullName>
    </submittedName>
</protein>
<sequence>MLSKMVSDRVGKRFLNREIPQLPMSIKGQLMKRVKIEFSSGGIVIKHTGFKVLQGDRVLVEDFLSGKISDVFVRHYQVCADDSPVSIQFTKGDVPGLNVKATLS</sequence>
<dbReference type="AlphaFoldDB" id="A0A5C5HGH0"/>
<name>A0A5C5HGH0_SALET</name>
<dbReference type="RefSeq" id="WP_023972057.1">
    <property type="nucleotide sequence ID" value="NZ_CP019174.1"/>
</dbReference>
<reference evidence="1 2" key="1">
    <citation type="journal article" date="2019" name="Appl. Environ. Microbiol.">
        <title>Clinically Unreported Salmonellosis Outbreak Detected via Comparative Genomic Analysis of Municipal Wastewater Salmonella Isolates.</title>
        <authorList>
            <person name="Diemert S."/>
            <person name="Yan T."/>
        </authorList>
    </citation>
    <scope>NUCLEOTIDE SEQUENCE [LARGE SCALE GENOMIC DNA]</scope>
    <source>
        <strain evidence="1 2">HIY0008</strain>
    </source>
</reference>
<evidence type="ECO:0000313" key="1">
    <source>
        <dbReference type="EMBL" id="TRK42440.1"/>
    </source>
</evidence>